<accession>B0DUD0</accession>
<name>B0DUD0_LACBS</name>
<dbReference type="KEGG" id="lbc:LACBIDRAFT_310447"/>
<dbReference type="EMBL" id="DS547136">
    <property type="protein sequence ID" value="EDR01720.1"/>
    <property type="molecule type" value="Genomic_DNA"/>
</dbReference>
<dbReference type="InParanoid" id="B0DUD0"/>
<proteinExistence type="predicted"/>
<protein>
    <submittedName>
        <fullName evidence="2">Predicted protein</fullName>
    </submittedName>
</protein>
<organism evidence="3">
    <name type="scientific">Laccaria bicolor (strain S238N-H82 / ATCC MYA-4686)</name>
    <name type="common">Bicoloured deceiver</name>
    <name type="synonym">Laccaria laccata var. bicolor</name>
    <dbReference type="NCBI Taxonomy" id="486041"/>
    <lineage>
        <taxon>Eukaryota</taxon>
        <taxon>Fungi</taxon>
        <taxon>Dikarya</taxon>
        <taxon>Basidiomycota</taxon>
        <taxon>Agaricomycotina</taxon>
        <taxon>Agaricomycetes</taxon>
        <taxon>Agaricomycetidae</taxon>
        <taxon>Agaricales</taxon>
        <taxon>Agaricineae</taxon>
        <taxon>Hydnangiaceae</taxon>
        <taxon>Laccaria</taxon>
    </lineage>
</organism>
<gene>
    <name evidence="2" type="ORF">LACBIDRAFT_310447</name>
</gene>
<feature type="region of interest" description="Disordered" evidence="1">
    <location>
        <begin position="1"/>
        <end position="31"/>
    </location>
</feature>
<dbReference type="Proteomes" id="UP000001194">
    <property type="component" value="Unassembled WGS sequence"/>
</dbReference>
<evidence type="ECO:0000313" key="3">
    <source>
        <dbReference type="Proteomes" id="UP000001194"/>
    </source>
</evidence>
<dbReference type="RefSeq" id="XP_001887533.1">
    <property type="nucleotide sequence ID" value="XM_001887498.1"/>
</dbReference>
<evidence type="ECO:0000256" key="1">
    <source>
        <dbReference type="SAM" id="MobiDB-lite"/>
    </source>
</evidence>
<evidence type="ECO:0000313" key="2">
    <source>
        <dbReference type="EMBL" id="EDR01720.1"/>
    </source>
</evidence>
<sequence>MFASSSHCSHVPPTPNDTQSQQYLRDLSNFTASQTRTPPTLLLYISHSRLTLCSSPWGTAHTYHLRPTIRNPNSIYVISPA</sequence>
<dbReference type="GeneID" id="6083187"/>
<dbReference type="HOGENOM" id="CLU_2574277_0_0_1"/>
<reference evidence="2 3" key="1">
    <citation type="journal article" date="2008" name="Nature">
        <title>The genome of Laccaria bicolor provides insights into mycorrhizal symbiosis.</title>
        <authorList>
            <person name="Martin F."/>
            <person name="Aerts A."/>
            <person name="Ahren D."/>
            <person name="Brun A."/>
            <person name="Danchin E.G.J."/>
            <person name="Duchaussoy F."/>
            <person name="Gibon J."/>
            <person name="Kohler A."/>
            <person name="Lindquist E."/>
            <person name="Pereda V."/>
            <person name="Salamov A."/>
            <person name="Shapiro H.J."/>
            <person name="Wuyts J."/>
            <person name="Blaudez D."/>
            <person name="Buee M."/>
            <person name="Brokstein P."/>
            <person name="Canbaeck B."/>
            <person name="Cohen D."/>
            <person name="Courty P.E."/>
            <person name="Coutinho P.M."/>
            <person name="Delaruelle C."/>
            <person name="Detter J.C."/>
            <person name="Deveau A."/>
            <person name="DiFazio S."/>
            <person name="Duplessis S."/>
            <person name="Fraissinet-Tachet L."/>
            <person name="Lucic E."/>
            <person name="Frey-Klett P."/>
            <person name="Fourrey C."/>
            <person name="Feussner I."/>
            <person name="Gay G."/>
            <person name="Grimwood J."/>
            <person name="Hoegger P.J."/>
            <person name="Jain P."/>
            <person name="Kilaru S."/>
            <person name="Labbe J."/>
            <person name="Lin Y.C."/>
            <person name="Legue V."/>
            <person name="Le Tacon F."/>
            <person name="Marmeisse R."/>
            <person name="Melayah D."/>
            <person name="Montanini B."/>
            <person name="Muratet M."/>
            <person name="Nehls U."/>
            <person name="Niculita-Hirzel H."/>
            <person name="Oudot-Le Secq M.P."/>
            <person name="Peter M."/>
            <person name="Quesneville H."/>
            <person name="Rajashekar B."/>
            <person name="Reich M."/>
            <person name="Rouhier N."/>
            <person name="Schmutz J."/>
            <person name="Yin T."/>
            <person name="Chalot M."/>
            <person name="Henrissat B."/>
            <person name="Kuees U."/>
            <person name="Lucas S."/>
            <person name="Van de Peer Y."/>
            <person name="Podila G.K."/>
            <person name="Polle A."/>
            <person name="Pukkila P.J."/>
            <person name="Richardson P.M."/>
            <person name="Rouze P."/>
            <person name="Sanders I.R."/>
            <person name="Stajich J.E."/>
            <person name="Tunlid A."/>
            <person name="Tuskan G."/>
            <person name="Grigoriev I.V."/>
        </authorList>
    </citation>
    <scope>NUCLEOTIDE SEQUENCE [LARGE SCALE GENOMIC DNA]</scope>
    <source>
        <strain evidence="3">S238N-H82 / ATCC MYA-4686</strain>
    </source>
</reference>
<feature type="compositionally biased region" description="Polar residues" evidence="1">
    <location>
        <begin position="16"/>
        <end position="31"/>
    </location>
</feature>
<dbReference type="AlphaFoldDB" id="B0DUD0"/>
<keyword evidence="3" id="KW-1185">Reference proteome</keyword>